<dbReference type="Pfam" id="PF03061">
    <property type="entry name" value="4HBT"/>
    <property type="match status" value="1"/>
</dbReference>
<evidence type="ECO:0000256" key="7">
    <source>
        <dbReference type="ARBA" id="ARBA00022801"/>
    </source>
</evidence>
<keyword evidence="4" id="KW-1003">Cell membrane</keyword>
<comment type="catalytic activity">
    <reaction evidence="20">
        <text>hexadecanoyl-CoA + H2O = hexadecanoate + CoA + H(+)</text>
        <dbReference type="Rhea" id="RHEA:16645"/>
        <dbReference type="ChEBI" id="CHEBI:7896"/>
        <dbReference type="ChEBI" id="CHEBI:15377"/>
        <dbReference type="ChEBI" id="CHEBI:15378"/>
        <dbReference type="ChEBI" id="CHEBI:57287"/>
        <dbReference type="ChEBI" id="CHEBI:57379"/>
        <dbReference type="EC" id="3.1.2.2"/>
    </reaction>
    <physiologicalReaction direction="left-to-right" evidence="20">
        <dbReference type="Rhea" id="RHEA:16646"/>
    </physiologicalReaction>
</comment>
<comment type="catalytic activity">
    <reaction evidence="22">
        <text>dodecanoyl-CoA + H2O = dodecanoate + CoA + H(+)</text>
        <dbReference type="Rhea" id="RHEA:30135"/>
        <dbReference type="ChEBI" id="CHEBI:15377"/>
        <dbReference type="ChEBI" id="CHEBI:15378"/>
        <dbReference type="ChEBI" id="CHEBI:18262"/>
        <dbReference type="ChEBI" id="CHEBI:57287"/>
        <dbReference type="ChEBI" id="CHEBI:57375"/>
    </reaction>
    <physiologicalReaction direction="left-to-right" evidence="22">
        <dbReference type="Rhea" id="RHEA:30136"/>
    </physiologicalReaction>
</comment>
<evidence type="ECO:0000256" key="6">
    <source>
        <dbReference type="ARBA" id="ARBA00022703"/>
    </source>
</evidence>
<keyword evidence="10" id="KW-0443">Lipid metabolism</keyword>
<evidence type="ECO:0000256" key="22">
    <source>
        <dbReference type="ARBA" id="ARBA00048074"/>
    </source>
</evidence>
<evidence type="ECO:0000256" key="3">
    <source>
        <dbReference type="ARBA" id="ARBA00004632"/>
    </source>
</evidence>
<dbReference type="Proteomes" id="UP001190465">
    <property type="component" value="Chromosome"/>
</dbReference>
<dbReference type="InterPro" id="IPR029069">
    <property type="entry name" value="HotDog_dom_sf"/>
</dbReference>
<evidence type="ECO:0000256" key="15">
    <source>
        <dbReference type="ARBA" id="ARBA00038456"/>
    </source>
</evidence>
<protein>
    <recommendedName>
        <fullName evidence="17">Acyl-coenzyme A thioesterase THEM4</fullName>
        <ecNumber evidence="16">3.1.2.2</ecNumber>
    </recommendedName>
    <alternativeName>
        <fullName evidence="18">Thioesterase superfamily member 4</fullName>
    </alternativeName>
</protein>
<comment type="catalytic activity">
    <reaction evidence="21">
        <text>decanoyl-CoA + H2O = decanoate + CoA + H(+)</text>
        <dbReference type="Rhea" id="RHEA:40059"/>
        <dbReference type="ChEBI" id="CHEBI:15377"/>
        <dbReference type="ChEBI" id="CHEBI:15378"/>
        <dbReference type="ChEBI" id="CHEBI:27689"/>
        <dbReference type="ChEBI" id="CHEBI:57287"/>
        <dbReference type="ChEBI" id="CHEBI:61430"/>
    </reaction>
    <physiologicalReaction direction="left-to-right" evidence="21">
        <dbReference type="Rhea" id="RHEA:40060"/>
    </physiologicalReaction>
</comment>
<dbReference type="EC" id="3.1.2.2" evidence="16"/>
<gene>
    <name evidence="25" type="ORF">MU0053_002029</name>
</gene>
<keyword evidence="5" id="KW-0963">Cytoplasm</keyword>
<proteinExistence type="inferred from homology"/>
<evidence type="ECO:0000256" key="11">
    <source>
        <dbReference type="ARBA" id="ARBA00023136"/>
    </source>
</evidence>
<evidence type="ECO:0000313" key="25">
    <source>
        <dbReference type="EMBL" id="CAJ1501830.1"/>
    </source>
</evidence>
<keyword evidence="6" id="KW-0053">Apoptosis</keyword>
<evidence type="ECO:0000256" key="2">
    <source>
        <dbReference type="ARBA" id="ARBA00004496"/>
    </source>
</evidence>
<comment type="catalytic activity">
    <reaction evidence="14">
        <text>(9Z)-octadecenoyl-CoA + H2O = (9Z)-octadecenoate + CoA + H(+)</text>
        <dbReference type="Rhea" id="RHEA:40139"/>
        <dbReference type="ChEBI" id="CHEBI:15377"/>
        <dbReference type="ChEBI" id="CHEBI:15378"/>
        <dbReference type="ChEBI" id="CHEBI:30823"/>
        <dbReference type="ChEBI" id="CHEBI:57287"/>
        <dbReference type="ChEBI" id="CHEBI:57387"/>
    </reaction>
    <physiologicalReaction direction="left-to-right" evidence="14">
        <dbReference type="Rhea" id="RHEA:40140"/>
    </physiologicalReaction>
</comment>
<dbReference type="Gene3D" id="3.10.129.10">
    <property type="entry name" value="Hotdog Thioesterase"/>
    <property type="match status" value="1"/>
</dbReference>
<keyword evidence="11" id="KW-0472">Membrane</keyword>
<dbReference type="InterPro" id="IPR006683">
    <property type="entry name" value="Thioestr_dom"/>
</dbReference>
<dbReference type="SUPFAM" id="SSF54637">
    <property type="entry name" value="Thioesterase/thiol ester dehydrase-isomerase"/>
    <property type="match status" value="1"/>
</dbReference>
<organism evidence="25 26">
    <name type="scientific">[Mycobacterium] burgundiense</name>
    <dbReference type="NCBI Taxonomy" id="3064286"/>
    <lineage>
        <taxon>Bacteria</taxon>
        <taxon>Bacillati</taxon>
        <taxon>Actinomycetota</taxon>
        <taxon>Actinomycetes</taxon>
        <taxon>Mycobacteriales</taxon>
        <taxon>Mycobacteriaceae</taxon>
        <taxon>Mycolicibacterium</taxon>
    </lineage>
</organism>
<reference evidence="25 26" key="1">
    <citation type="submission" date="2023-08" db="EMBL/GenBank/DDBJ databases">
        <authorList>
            <person name="Folkvardsen B D."/>
            <person name="Norman A."/>
        </authorList>
    </citation>
    <scope>NUCLEOTIDE SEQUENCE [LARGE SCALE GENOMIC DNA]</scope>
    <source>
        <strain evidence="25 26">Mu0053</strain>
    </source>
</reference>
<dbReference type="PANTHER" id="PTHR12418">
    <property type="entry name" value="ACYL-COENZYME A THIOESTERASE THEM4"/>
    <property type="match status" value="1"/>
</dbReference>
<accession>A0ABM9LN08</accession>
<name>A0ABM9LN08_9MYCO</name>
<evidence type="ECO:0000313" key="26">
    <source>
        <dbReference type="Proteomes" id="UP001190465"/>
    </source>
</evidence>
<evidence type="ECO:0000256" key="21">
    <source>
        <dbReference type="ARBA" id="ARBA00047969"/>
    </source>
</evidence>
<evidence type="ECO:0000256" key="13">
    <source>
        <dbReference type="ARBA" id="ARBA00035852"/>
    </source>
</evidence>
<comment type="subcellular location">
    <subcellularLocation>
        <location evidence="3">Cell projection</location>
        <location evidence="3">Ruffle membrane</location>
    </subcellularLocation>
    <subcellularLocation>
        <location evidence="2">Cytoplasm</location>
    </subcellularLocation>
    <subcellularLocation>
        <location evidence="1">Membrane</location>
        <topology evidence="1">Peripheral membrane protein</topology>
    </subcellularLocation>
</comment>
<evidence type="ECO:0000256" key="9">
    <source>
        <dbReference type="ARBA" id="ARBA00022946"/>
    </source>
</evidence>
<sequence>MQFTDEPVDADEARRQRARYEPFTEAVRDLIDATIRTQAGAADIAAAQRSIEAVTARLRATQIDGPYGVQFTTEGDGMSWGNPVIGVRNPMAPPLRVESDGARCWAEFDLGAAYEGPPNHVHGGVSALILDHLLGEAASAGGNTPVFTGTISIKYLRGTPLGALRAEAWVERVDGIKSYARGVISDITGITVEADGVFITPQWARDPR</sequence>
<evidence type="ECO:0000256" key="1">
    <source>
        <dbReference type="ARBA" id="ARBA00004170"/>
    </source>
</evidence>
<evidence type="ECO:0000256" key="12">
    <source>
        <dbReference type="ARBA" id="ARBA00023273"/>
    </source>
</evidence>
<comment type="catalytic activity">
    <reaction evidence="19">
        <text>octanoyl-CoA + H2O = octanoate + CoA + H(+)</text>
        <dbReference type="Rhea" id="RHEA:30143"/>
        <dbReference type="ChEBI" id="CHEBI:15377"/>
        <dbReference type="ChEBI" id="CHEBI:15378"/>
        <dbReference type="ChEBI" id="CHEBI:25646"/>
        <dbReference type="ChEBI" id="CHEBI:57287"/>
        <dbReference type="ChEBI" id="CHEBI:57386"/>
    </reaction>
    <physiologicalReaction direction="left-to-right" evidence="19">
        <dbReference type="Rhea" id="RHEA:30144"/>
    </physiologicalReaction>
</comment>
<dbReference type="InterPro" id="IPR052365">
    <property type="entry name" value="THEM4/THEM5_acyl-CoA_thioest"/>
</dbReference>
<keyword evidence="12" id="KW-0966">Cell projection</keyword>
<comment type="catalytic activity">
    <reaction evidence="23">
        <text>tetradecanoyl-CoA + H2O = tetradecanoate + CoA + H(+)</text>
        <dbReference type="Rhea" id="RHEA:40119"/>
        <dbReference type="ChEBI" id="CHEBI:15377"/>
        <dbReference type="ChEBI" id="CHEBI:15378"/>
        <dbReference type="ChEBI" id="CHEBI:30807"/>
        <dbReference type="ChEBI" id="CHEBI:57287"/>
        <dbReference type="ChEBI" id="CHEBI:57385"/>
    </reaction>
    <physiologicalReaction direction="left-to-right" evidence="23">
        <dbReference type="Rhea" id="RHEA:40120"/>
    </physiologicalReaction>
</comment>
<comment type="similarity">
    <text evidence="15">Belongs to the THEM4/THEM5 thioesterase family.</text>
</comment>
<dbReference type="GO" id="GO:0016787">
    <property type="term" value="F:hydrolase activity"/>
    <property type="evidence" value="ECO:0007669"/>
    <property type="project" value="UniProtKB-KW"/>
</dbReference>
<keyword evidence="9" id="KW-0809">Transit peptide</keyword>
<evidence type="ECO:0000259" key="24">
    <source>
        <dbReference type="Pfam" id="PF03061"/>
    </source>
</evidence>
<keyword evidence="8" id="KW-0276">Fatty acid metabolism</keyword>
<keyword evidence="26" id="KW-1185">Reference proteome</keyword>
<keyword evidence="7 25" id="KW-0378">Hydrolase</keyword>
<evidence type="ECO:0000256" key="17">
    <source>
        <dbReference type="ARBA" id="ARBA00040123"/>
    </source>
</evidence>
<dbReference type="EMBL" id="OY726397">
    <property type="protein sequence ID" value="CAJ1501830.1"/>
    <property type="molecule type" value="Genomic_DNA"/>
</dbReference>
<comment type="catalytic activity">
    <reaction evidence="13">
        <text>(5Z,8Z,11Z,14Z)-eicosatetraenoyl-CoA + H2O = (5Z,8Z,11Z,14Z)-eicosatetraenoate + CoA + H(+)</text>
        <dbReference type="Rhea" id="RHEA:40151"/>
        <dbReference type="ChEBI" id="CHEBI:15377"/>
        <dbReference type="ChEBI" id="CHEBI:15378"/>
        <dbReference type="ChEBI" id="CHEBI:32395"/>
        <dbReference type="ChEBI" id="CHEBI:57287"/>
        <dbReference type="ChEBI" id="CHEBI:57368"/>
    </reaction>
    <physiologicalReaction direction="left-to-right" evidence="13">
        <dbReference type="Rhea" id="RHEA:40152"/>
    </physiologicalReaction>
</comment>
<evidence type="ECO:0000256" key="5">
    <source>
        <dbReference type="ARBA" id="ARBA00022490"/>
    </source>
</evidence>
<feature type="domain" description="Thioesterase" evidence="24">
    <location>
        <begin position="119"/>
        <end position="175"/>
    </location>
</feature>
<dbReference type="CDD" id="cd03443">
    <property type="entry name" value="PaaI_thioesterase"/>
    <property type="match status" value="1"/>
</dbReference>
<evidence type="ECO:0000256" key="23">
    <source>
        <dbReference type="ARBA" id="ARBA00048180"/>
    </source>
</evidence>
<evidence type="ECO:0000256" key="20">
    <source>
        <dbReference type="ARBA" id="ARBA00047734"/>
    </source>
</evidence>
<evidence type="ECO:0000256" key="14">
    <source>
        <dbReference type="ARBA" id="ARBA00037002"/>
    </source>
</evidence>
<evidence type="ECO:0000256" key="10">
    <source>
        <dbReference type="ARBA" id="ARBA00023098"/>
    </source>
</evidence>
<evidence type="ECO:0000256" key="19">
    <source>
        <dbReference type="ARBA" id="ARBA00047588"/>
    </source>
</evidence>
<evidence type="ECO:0000256" key="8">
    <source>
        <dbReference type="ARBA" id="ARBA00022832"/>
    </source>
</evidence>
<dbReference type="RefSeq" id="WP_308482202.1">
    <property type="nucleotide sequence ID" value="NZ_OY726397.1"/>
</dbReference>
<evidence type="ECO:0000256" key="4">
    <source>
        <dbReference type="ARBA" id="ARBA00022475"/>
    </source>
</evidence>
<dbReference type="PANTHER" id="PTHR12418:SF19">
    <property type="entry name" value="ACYL-COENZYME A THIOESTERASE THEM4"/>
    <property type="match status" value="1"/>
</dbReference>
<evidence type="ECO:0000256" key="18">
    <source>
        <dbReference type="ARBA" id="ARBA00043210"/>
    </source>
</evidence>
<evidence type="ECO:0000256" key="16">
    <source>
        <dbReference type="ARBA" id="ARBA00038848"/>
    </source>
</evidence>